<organism evidence="2 3">
    <name type="scientific">Sporosarcina newyorkensis 2681</name>
    <dbReference type="NCBI Taxonomy" id="1027292"/>
    <lineage>
        <taxon>Bacteria</taxon>
        <taxon>Bacillati</taxon>
        <taxon>Bacillota</taxon>
        <taxon>Bacilli</taxon>
        <taxon>Bacillales</taxon>
        <taxon>Caryophanaceae</taxon>
        <taxon>Sporosarcina</taxon>
    </lineage>
</organism>
<dbReference type="InterPro" id="IPR032466">
    <property type="entry name" value="Metal_Hydrolase"/>
</dbReference>
<feature type="domain" description="Amidohydrolase 3" evidence="1">
    <location>
        <begin position="47"/>
        <end position="520"/>
    </location>
</feature>
<dbReference type="AlphaFoldDB" id="F9DSW9"/>
<accession>F9DSW9</accession>
<dbReference type="PANTHER" id="PTHR22642:SF2">
    <property type="entry name" value="PROTEIN LONG AFTER FAR-RED 3"/>
    <property type="match status" value="1"/>
</dbReference>
<dbReference type="Gene3D" id="3.20.20.140">
    <property type="entry name" value="Metal-dependent hydrolases"/>
    <property type="match status" value="1"/>
</dbReference>
<dbReference type="EMBL" id="AFPZ01000061">
    <property type="protein sequence ID" value="EGQ26092.1"/>
    <property type="molecule type" value="Genomic_DNA"/>
</dbReference>
<dbReference type="SUPFAM" id="SSF51338">
    <property type="entry name" value="Composite domain of metallo-dependent hydrolases"/>
    <property type="match status" value="1"/>
</dbReference>
<dbReference type="Gene3D" id="3.10.310.70">
    <property type="match status" value="1"/>
</dbReference>
<evidence type="ECO:0000313" key="2">
    <source>
        <dbReference type="EMBL" id="EGQ26092.1"/>
    </source>
</evidence>
<dbReference type="HOGENOM" id="CLU_009942_3_1_9"/>
<dbReference type="InterPro" id="IPR013108">
    <property type="entry name" value="Amidohydro_3"/>
</dbReference>
<reference evidence="2 3" key="1">
    <citation type="submission" date="2011-04" db="EMBL/GenBank/DDBJ databases">
        <authorList>
            <person name="Muzny D."/>
            <person name="Qin X."/>
            <person name="Deng J."/>
            <person name="Jiang H."/>
            <person name="Liu Y."/>
            <person name="Qu J."/>
            <person name="Song X.-Z."/>
            <person name="Zhang L."/>
            <person name="Thornton R."/>
            <person name="Coyle M."/>
            <person name="Francisco L."/>
            <person name="Jackson L."/>
            <person name="Javaid M."/>
            <person name="Korchina V."/>
            <person name="Kovar C."/>
            <person name="Mata R."/>
            <person name="Mathew T."/>
            <person name="Ngo R."/>
            <person name="Nguyen L."/>
            <person name="Nguyen N."/>
            <person name="Okwuonu G."/>
            <person name="Ongeri F."/>
            <person name="Pham C."/>
            <person name="Simmons D."/>
            <person name="Wilczek-Boney K."/>
            <person name="Hale W."/>
            <person name="Jakkamsetti A."/>
            <person name="Pham P."/>
            <person name="Ruth R."/>
            <person name="San Lucas F."/>
            <person name="Warren J."/>
            <person name="Zhang J."/>
            <person name="Zhao Z."/>
            <person name="Zhou C."/>
            <person name="Zhu D."/>
            <person name="Lee S."/>
            <person name="Bess C."/>
            <person name="Blankenburg K."/>
            <person name="Forbes L."/>
            <person name="Fu Q."/>
            <person name="Gubbala S."/>
            <person name="Hirani K."/>
            <person name="Jayaseelan J.C."/>
            <person name="Lara F."/>
            <person name="Munidasa M."/>
            <person name="Palculict T."/>
            <person name="Patil S."/>
            <person name="Pu L.-L."/>
            <person name="Saada N."/>
            <person name="Tang L."/>
            <person name="Weissenberger G."/>
            <person name="Zhu Y."/>
            <person name="Hemphill L."/>
            <person name="Shang Y."/>
            <person name="Youmans B."/>
            <person name="Ayvaz T."/>
            <person name="Ross M."/>
            <person name="Santibanez J."/>
            <person name="Aqrawi P."/>
            <person name="Gross S."/>
            <person name="Joshi V."/>
            <person name="Fowler G."/>
            <person name="Nazareth L."/>
            <person name="Reid J."/>
            <person name="Worley K."/>
            <person name="Petrosino J."/>
            <person name="Highlander S."/>
            <person name="Gibbs R."/>
        </authorList>
    </citation>
    <scope>NUCLEOTIDE SEQUENCE [LARGE SCALE GENOMIC DNA]</scope>
    <source>
        <strain evidence="2 3">2681</strain>
    </source>
</reference>
<dbReference type="eggNOG" id="COG1574">
    <property type="taxonomic scope" value="Bacteria"/>
</dbReference>
<name>F9DSW9_9BACL</name>
<dbReference type="Proteomes" id="UP000005316">
    <property type="component" value="Unassembled WGS sequence"/>
</dbReference>
<dbReference type="Gene3D" id="2.30.40.10">
    <property type="entry name" value="Urease, subunit C, domain 1"/>
    <property type="match status" value="1"/>
</dbReference>
<dbReference type="RefSeq" id="WP_009498539.1">
    <property type="nucleotide sequence ID" value="NZ_GL982999.1"/>
</dbReference>
<gene>
    <name evidence="2" type="ORF">HMPREF9372_1900</name>
</gene>
<proteinExistence type="predicted"/>
<evidence type="ECO:0000313" key="3">
    <source>
        <dbReference type="Proteomes" id="UP000005316"/>
    </source>
</evidence>
<dbReference type="PANTHER" id="PTHR22642">
    <property type="entry name" value="IMIDAZOLONEPROPIONASE"/>
    <property type="match status" value="1"/>
</dbReference>
<dbReference type="STRING" id="759851.SAMN04244570_3418"/>
<dbReference type="GO" id="GO:0016810">
    <property type="term" value="F:hydrolase activity, acting on carbon-nitrogen (but not peptide) bonds"/>
    <property type="evidence" value="ECO:0007669"/>
    <property type="project" value="InterPro"/>
</dbReference>
<keyword evidence="2" id="KW-0378">Hydrolase</keyword>
<comment type="caution">
    <text evidence="2">The sequence shown here is derived from an EMBL/GenBank/DDBJ whole genome shotgun (WGS) entry which is preliminary data.</text>
</comment>
<dbReference type="SUPFAM" id="SSF51556">
    <property type="entry name" value="Metallo-dependent hydrolases"/>
    <property type="match status" value="1"/>
</dbReference>
<sequence>MKTIWHNALFYTMQTEGQTIEALLTENGKITAIGSYDELEDQAEKSVDLQGAVVYPGFIDNHMHVIGQGEKLLRLDLSHADSSDEMMDMLLRAYPDLAEDEWFIGEGWDENNFPDKKIFTRHELDHVTSSPMLLKRTCWHAAVVNTKALELAGITKDTPDPADGVIVRDNDGEPTGLLKEGAMQYVLQLLPEPSEAYVTKALQTSIDHLLSVGLTGVVTDDLGYYGDYKIPLQAFHNVLGNERKFRTYLLRHFSVFQQLMDDQAAYKDPWVEPGEMKFFIDGAFGGSTALLSRPYSDEPNNIGTAVLTDEELEERIKLARKHDEAVAIHMIGDLAVEKALDVIEKHPAPKGKRDRFIHVLTLREDLVERMAELPIVLDIQPAFVPSDFPWVENRLGTDRLDWSYAWKRLLDKGFICGGGSDAPIEDPNPLLSIHAAIARRKPFDQHEGYLPNQKISRYEAIQLFTSGAAATIGKANSRGLLAVGFDADFTILDRDIFSVETDHIPEIAVRMTVVAGEVMYKNKECKLR</sequence>
<protein>
    <submittedName>
        <fullName evidence="2">Metal-dependent hydrolase</fullName>
    </submittedName>
</protein>
<dbReference type="Pfam" id="PF07969">
    <property type="entry name" value="Amidohydro_3"/>
    <property type="match status" value="1"/>
</dbReference>
<dbReference type="OrthoDB" id="9767366at2"/>
<evidence type="ECO:0000259" key="1">
    <source>
        <dbReference type="Pfam" id="PF07969"/>
    </source>
</evidence>
<dbReference type="InterPro" id="IPR011059">
    <property type="entry name" value="Metal-dep_hydrolase_composite"/>
</dbReference>
<dbReference type="InterPro" id="IPR033932">
    <property type="entry name" value="YtcJ-like"/>
</dbReference>
<dbReference type="CDD" id="cd01300">
    <property type="entry name" value="YtcJ_like"/>
    <property type="match status" value="1"/>
</dbReference>